<organism evidence="2 3">
    <name type="scientific">Marchantia polymorpha</name>
    <name type="common">Common liverwort</name>
    <name type="synonym">Marchantia aquatica</name>
    <dbReference type="NCBI Taxonomy" id="3197"/>
    <lineage>
        <taxon>Eukaryota</taxon>
        <taxon>Viridiplantae</taxon>
        <taxon>Streptophyta</taxon>
        <taxon>Embryophyta</taxon>
        <taxon>Marchantiophyta</taxon>
        <taxon>Marchantiopsida</taxon>
        <taxon>Marchantiidae</taxon>
        <taxon>Marchantiales</taxon>
        <taxon>Marchantiaceae</taxon>
        <taxon>Marchantia</taxon>
    </lineage>
</organism>
<feature type="compositionally biased region" description="Basic and acidic residues" evidence="1">
    <location>
        <begin position="272"/>
        <end position="337"/>
    </location>
</feature>
<feature type="compositionally biased region" description="Basic and acidic residues" evidence="1">
    <location>
        <begin position="215"/>
        <end position="257"/>
    </location>
</feature>
<feature type="compositionally biased region" description="Basic and acidic residues" evidence="1">
    <location>
        <begin position="49"/>
        <end position="70"/>
    </location>
</feature>
<dbReference type="Proteomes" id="UP000244005">
    <property type="component" value="Unassembled WGS sequence"/>
</dbReference>
<dbReference type="EMBL" id="KZ772802">
    <property type="protein sequence ID" value="PTQ30083.1"/>
    <property type="molecule type" value="Genomic_DNA"/>
</dbReference>
<feature type="compositionally biased region" description="Basic residues" evidence="1">
    <location>
        <begin position="76"/>
        <end position="86"/>
    </location>
</feature>
<evidence type="ECO:0000313" key="3">
    <source>
        <dbReference type="Proteomes" id="UP000244005"/>
    </source>
</evidence>
<accession>A0A2R6W8A9</accession>
<reference evidence="3" key="1">
    <citation type="journal article" date="2017" name="Cell">
        <title>Insights into land plant evolution garnered from the Marchantia polymorpha genome.</title>
        <authorList>
            <person name="Bowman J.L."/>
            <person name="Kohchi T."/>
            <person name="Yamato K.T."/>
            <person name="Jenkins J."/>
            <person name="Shu S."/>
            <person name="Ishizaki K."/>
            <person name="Yamaoka S."/>
            <person name="Nishihama R."/>
            <person name="Nakamura Y."/>
            <person name="Berger F."/>
            <person name="Adam C."/>
            <person name="Aki S.S."/>
            <person name="Althoff F."/>
            <person name="Araki T."/>
            <person name="Arteaga-Vazquez M.A."/>
            <person name="Balasubrmanian S."/>
            <person name="Barry K."/>
            <person name="Bauer D."/>
            <person name="Boehm C.R."/>
            <person name="Briginshaw L."/>
            <person name="Caballero-Perez J."/>
            <person name="Catarino B."/>
            <person name="Chen F."/>
            <person name="Chiyoda S."/>
            <person name="Chovatia M."/>
            <person name="Davies K.M."/>
            <person name="Delmans M."/>
            <person name="Demura T."/>
            <person name="Dierschke T."/>
            <person name="Dolan L."/>
            <person name="Dorantes-Acosta A.E."/>
            <person name="Eklund D.M."/>
            <person name="Florent S.N."/>
            <person name="Flores-Sandoval E."/>
            <person name="Fujiyama A."/>
            <person name="Fukuzawa H."/>
            <person name="Galik B."/>
            <person name="Grimanelli D."/>
            <person name="Grimwood J."/>
            <person name="Grossniklaus U."/>
            <person name="Hamada T."/>
            <person name="Haseloff J."/>
            <person name="Hetherington A.J."/>
            <person name="Higo A."/>
            <person name="Hirakawa Y."/>
            <person name="Hundley H.N."/>
            <person name="Ikeda Y."/>
            <person name="Inoue K."/>
            <person name="Inoue S.I."/>
            <person name="Ishida S."/>
            <person name="Jia Q."/>
            <person name="Kakita M."/>
            <person name="Kanazawa T."/>
            <person name="Kawai Y."/>
            <person name="Kawashima T."/>
            <person name="Kennedy M."/>
            <person name="Kinose K."/>
            <person name="Kinoshita T."/>
            <person name="Kohara Y."/>
            <person name="Koide E."/>
            <person name="Komatsu K."/>
            <person name="Kopischke S."/>
            <person name="Kubo M."/>
            <person name="Kyozuka J."/>
            <person name="Lagercrantz U."/>
            <person name="Lin S.S."/>
            <person name="Lindquist E."/>
            <person name="Lipzen A.M."/>
            <person name="Lu C.W."/>
            <person name="De Luna E."/>
            <person name="Martienssen R.A."/>
            <person name="Minamino N."/>
            <person name="Mizutani M."/>
            <person name="Mizutani M."/>
            <person name="Mochizuki N."/>
            <person name="Monte I."/>
            <person name="Mosher R."/>
            <person name="Nagasaki H."/>
            <person name="Nakagami H."/>
            <person name="Naramoto S."/>
            <person name="Nishitani K."/>
            <person name="Ohtani M."/>
            <person name="Okamoto T."/>
            <person name="Okumura M."/>
            <person name="Phillips J."/>
            <person name="Pollak B."/>
            <person name="Reinders A."/>
            <person name="Rovekamp M."/>
            <person name="Sano R."/>
            <person name="Sawa S."/>
            <person name="Schmid M.W."/>
            <person name="Shirakawa M."/>
            <person name="Solano R."/>
            <person name="Spunde A."/>
            <person name="Suetsugu N."/>
            <person name="Sugano S."/>
            <person name="Sugiyama A."/>
            <person name="Sun R."/>
            <person name="Suzuki Y."/>
            <person name="Takenaka M."/>
            <person name="Takezawa D."/>
            <person name="Tomogane H."/>
            <person name="Tsuzuki M."/>
            <person name="Ueda T."/>
            <person name="Umeda M."/>
            <person name="Ward J.M."/>
            <person name="Watanabe Y."/>
            <person name="Yazaki K."/>
            <person name="Yokoyama R."/>
            <person name="Yoshitake Y."/>
            <person name="Yotsui I."/>
            <person name="Zachgo S."/>
            <person name="Schmutz J."/>
        </authorList>
    </citation>
    <scope>NUCLEOTIDE SEQUENCE [LARGE SCALE GENOMIC DNA]</scope>
    <source>
        <strain evidence="3">Tak-1</strain>
    </source>
</reference>
<name>A0A2R6W8A9_MARPO</name>
<dbReference type="Gramene" id="Mp2g02290.1">
    <property type="protein sequence ID" value="Mp2g02290.1.cds"/>
    <property type="gene ID" value="Mp2g02290"/>
</dbReference>
<proteinExistence type="predicted"/>
<feature type="compositionally biased region" description="Gly residues" evidence="1">
    <location>
        <begin position="103"/>
        <end position="116"/>
    </location>
</feature>
<keyword evidence="3" id="KW-1185">Reference proteome</keyword>
<protein>
    <submittedName>
        <fullName evidence="2">Uncharacterized protein</fullName>
    </submittedName>
</protein>
<feature type="region of interest" description="Disordered" evidence="1">
    <location>
        <begin position="48"/>
        <end position="337"/>
    </location>
</feature>
<evidence type="ECO:0000256" key="1">
    <source>
        <dbReference type="SAM" id="MobiDB-lite"/>
    </source>
</evidence>
<sequence>MLSPCPAPPLPGNLPNSFSILLFIFNSAHFRSPFGSDPGLAASQCGRLTRREPGRAGQRRGDLEVSEKGGRATRMGCRKRRARRKTSWPGEREEWAGRQAGERAGGQAGRQGGRDGAGPRDEGVGGRTTVKCTGVGEGGTQRADKRAEFGRPGSPRLAPPGVSSPCLSAREEEEAIGRRRKRERASTAGRGRRGRGRGGGGGAEPRPGTRRRKDRQAEGRKEGRQEERSGEGRERRGSRVDRRRTGGADGPLARREPGGSGAESADEDEHVEQESATRRELWRRPTTFDDEVEVRRRETPNEAQRARESEREREPEAESDAGREREREGEGEGKRVS</sequence>
<evidence type="ECO:0000313" key="2">
    <source>
        <dbReference type="EMBL" id="PTQ30083.1"/>
    </source>
</evidence>
<dbReference type="AlphaFoldDB" id="A0A2R6W8A9"/>
<gene>
    <name evidence="2" type="ORF">MARPO_0130s0036</name>
</gene>
<dbReference type="OMA" id="FNSAHFR"/>